<reference evidence="1 2" key="1">
    <citation type="journal article" date="2019" name="Int. J. Syst. Evol. Microbiol.">
        <title>The Global Catalogue of Microorganisms (GCM) 10K type strain sequencing project: providing services to taxonomists for standard genome sequencing and annotation.</title>
        <authorList>
            <consortium name="The Broad Institute Genomics Platform"/>
            <consortium name="The Broad Institute Genome Sequencing Center for Infectious Disease"/>
            <person name="Wu L."/>
            <person name="Ma J."/>
        </authorList>
    </citation>
    <scope>NUCLEOTIDE SEQUENCE [LARGE SCALE GENOMIC DNA]</scope>
    <source>
        <strain evidence="1 2">JCM 15309</strain>
    </source>
</reference>
<dbReference type="SUPFAM" id="SSF55961">
    <property type="entry name" value="Bet v1-like"/>
    <property type="match status" value="1"/>
</dbReference>
<dbReference type="Pfam" id="PF10604">
    <property type="entry name" value="Polyketide_cyc2"/>
    <property type="match status" value="1"/>
</dbReference>
<evidence type="ECO:0000313" key="2">
    <source>
        <dbReference type="Proteomes" id="UP001500571"/>
    </source>
</evidence>
<keyword evidence="2" id="KW-1185">Reference proteome</keyword>
<comment type="caution">
    <text evidence="1">The sequence shown here is derived from an EMBL/GenBank/DDBJ whole genome shotgun (WGS) entry which is preliminary data.</text>
</comment>
<organism evidence="1 2">
    <name type="scientific">Nocardioides panacihumi</name>
    <dbReference type="NCBI Taxonomy" id="400774"/>
    <lineage>
        <taxon>Bacteria</taxon>
        <taxon>Bacillati</taxon>
        <taxon>Actinomycetota</taxon>
        <taxon>Actinomycetes</taxon>
        <taxon>Propionibacteriales</taxon>
        <taxon>Nocardioidaceae</taxon>
        <taxon>Nocardioides</taxon>
    </lineage>
</organism>
<dbReference type="CDD" id="cd07818">
    <property type="entry name" value="SRPBCC_1"/>
    <property type="match status" value="1"/>
</dbReference>
<dbReference type="EMBL" id="BAAAPB010000002">
    <property type="protein sequence ID" value="GAA1963748.1"/>
    <property type="molecule type" value="Genomic_DNA"/>
</dbReference>
<dbReference type="RefSeq" id="WP_344045155.1">
    <property type="nucleotide sequence ID" value="NZ_BAAAPB010000002.1"/>
</dbReference>
<name>A0ABN2R4Z0_9ACTN</name>
<gene>
    <name evidence="1" type="ORF">GCM10009798_24780</name>
</gene>
<proteinExistence type="predicted"/>
<dbReference type="InterPro" id="IPR023393">
    <property type="entry name" value="START-like_dom_sf"/>
</dbReference>
<dbReference type="InterPro" id="IPR019587">
    <property type="entry name" value="Polyketide_cyclase/dehydratase"/>
</dbReference>
<protein>
    <submittedName>
        <fullName evidence="1">SRPBCC family protein</fullName>
    </submittedName>
</protein>
<accession>A0ABN2R4Z0</accession>
<evidence type="ECO:0000313" key="1">
    <source>
        <dbReference type="EMBL" id="GAA1963748.1"/>
    </source>
</evidence>
<sequence length="154" mass="17033">MGSPFTITRSLVVDAPAERLHELIDDFHQWRAWSPWEDLDPNLERTYSGPESGIGAHYGWKGNKRAGSGTMEITGLAPDRVDIHLVFTQPWQADNRVSLVMTPAPAGGTEVTWTMSGEHTGGFRGLVMKLMPMDKLVGRDFEKGLTRLKALAEG</sequence>
<dbReference type="Proteomes" id="UP001500571">
    <property type="component" value="Unassembled WGS sequence"/>
</dbReference>
<dbReference type="Gene3D" id="3.30.530.20">
    <property type="match status" value="1"/>
</dbReference>